<dbReference type="Pfam" id="PF06685">
    <property type="entry name" value="DUF1186"/>
    <property type="match status" value="1"/>
</dbReference>
<dbReference type="InterPro" id="IPR004027">
    <property type="entry name" value="SEC_C_motif"/>
</dbReference>
<gene>
    <name evidence="2" type="ORF">MIZ03_0229</name>
</gene>
<dbReference type="EMBL" id="AP024238">
    <property type="protein sequence ID" value="BCO25369.1"/>
    <property type="molecule type" value="Genomic_DNA"/>
</dbReference>
<reference evidence="2 3" key="1">
    <citation type="journal article" date="2021" name="Microbiol. Spectr.">
        <title>A Single Bacterium Capable of Oxidation and Reduction of Iron at Circumneutral pH.</title>
        <authorList>
            <person name="Kato S."/>
            <person name="Ohkuma M."/>
        </authorList>
    </citation>
    <scope>NUCLEOTIDE SEQUENCE [LARGE SCALE GENOMIC DNA]</scope>
    <source>
        <strain evidence="2 3">MIZ03</strain>
    </source>
</reference>
<accession>A0ABM7MGQ2</accession>
<feature type="region of interest" description="Disordered" evidence="1">
    <location>
        <begin position="263"/>
        <end position="314"/>
    </location>
</feature>
<evidence type="ECO:0000256" key="1">
    <source>
        <dbReference type="SAM" id="MobiDB-lite"/>
    </source>
</evidence>
<dbReference type="Pfam" id="PF02810">
    <property type="entry name" value="SEC-C"/>
    <property type="match status" value="1"/>
</dbReference>
<name>A0ABM7MGQ2_9BURK</name>
<evidence type="ECO:0000313" key="2">
    <source>
        <dbReference type="EMBL" id="BCO25369.1"/>
    </source>
</evidence>
<dbReference type="Proteomes" id="UP000824366">
    <property type="component" value="Chromosome"/>
</dbReference>
<dbReference type="PANTHER" id="PTHR33747:SF1">
    <property type="entry name" value="ADENYLATE CYCLASE-ASSOCIATED CAP C-TERMINAL DOMAIN-CONTAINING PROTEIN"/>
    <property type="match status" value="1"/>
</dbReference>
<proteinExistence type="predicted"/>
<dbReference type="SUPFAM" id="SSF103642">
    <property type="entry name" value="Sec-C motif"/>
    <property type="match status" value="1"/>
</dbReference>
<dbReference type="InterPro" id="IPR010602">
    <property type="entry name" value="DUF1186"/>
</dbReference>
<keyword evidence="3" id="KW-1185">Reference proteome</keyword>
<organism evidence="2 3">
    <name type="scientific">Rhodoferax lithotrophicus</name>
    <dbReference type="NCBI Taxonomy" id="2798804"/>
    <lineage>
        <taxon>Bacteria</taxon>
        <taxon>Pseudomonadati</taxon>
        <taxon>Pseudomonadota</taxon>
        <taxon>Betaproteobacteria</taxon>
        <taxon>Burkholderiales</taxon>
        <taxon>Comamonadaceae</taxon>
        <taxon>Rhodoferax</taxon>
    </lineage>
</organism>
<evidence type="ECO:0000313" key="3">
    <source>
        <dbReference type="Proteomes" id="UP000824366"/>
    </source>
</evidence>
<protein>
    <recommendedName>
        <fullName evidence="4">Preprotein translocase subunit SecA</fullName>
    </recommendedName>
</protein>
<sequence>MPNNWNTLRTQIEKITKSFPKEAIAFANMHREELAPHLIEVLAQVAADPSSMDDPDDVLHQYALHLLAAWADQRAYAPMVALGHHDEETLDVLLGDTLTETYGRCLATVCDGDLAPLKALFQDTKASHWARLAALEAMVMRVMEGDDSRDALVQYLSERGDLEAKRLRKPGKVVDDLEVIDAIVSAACELVAVEMNERIQSWFDDGLLEVMFADKAWVAECMARSFESERQTMLQGGRGYVRDAEAEMGWWACFHEERPRAPQPLYPLSKPQKDFSGDPGDDWPIEAGQTGEPMVRTTPKVGRNDPCPCGSGKKYKKCCGAS</sequence>
<dbReference type="PANTHER" id="PTHR33747">
    <property type="entry name" value="UPF0225 PROTEIN SCO1677"/>
    <property type="match status" value="1"/>
</dbReference>
<dbReference type="Gene3D" id="3.10.450.50">
    <property type="match status" value="1"/>
</dbReference>
<evidence type="ECO:0008006" key="4">
    <source>
        <dbReference type="Google" id="ProtNLM"/>
    </source>
</evidence>